<evidence type="ECO:0000313" key="3">
    <source>
        <dbReference type="Proteomes" id="UP000663845"/>
    </source>
</evidence>
<comment type="caution">
    <text evidence="2">The sequence shown here is derived from an EMBL/GenBank/DDBJ whole genome shotgun (WGS) entry which is preliminary data.</text>
</comment>
<sequence>IEIMNRQTGLLRQHEMRATQQVAMQQSTQSLGRIEEYSSTPPRQSQHSAEKTNMFITRILDECGLEIKLADEENMNNNDELNVS</sequence>
<feature type="non-terminal residue" evidence="2">
    <location>
        <position position="1"/>
    </location>
</feature>
<proteinExistence type="predicted"/>
<dbReference type="EMBL" id="CAJNOG010004608">
    <property type="protein sequence ID" value="CAF1543223.1"/>
    <property type="molecule type" value="Genomic_DNA"/>
</dbReference>
<evidence type="ECO:0000256" key="1">
    <source>
        <dbReference type="SAM" id="MobiDB-lite"/>
    </source>
</evidence>
<feature type="region of interest" description="Disordered" evidence="1">
    <location>
        <begin position="18"/>
        <end position="50"/>
    </location>
</feature>
<dbReference type="Proteomes" id="UP000663845">
    <property type="component" value="Unassembled WGS sequence"/>
</dbReference>
<reference evidence="2" key="1">
    <citation type="submission" date="2021-02" db="EMBL/GenBank/DDBJ databases">
        <authorList>
            <person name="Nowell W R."/>
        </authorList>
    </citation>
    <scope>NUCLEOTIDE SEQUENCE</scope>
</reference>
<accession>A0A815WBK4</accession>
<feature type="compositionally biased region" description="Polar residues" evidence="1">
    <location>
        <begin position="18"/>
        <end position="47"/>
    </location>
</feature>
<protein>
    <submittedName>
        <fullName evidence="2">Uncharacterized protein</fullName>
    </submittedName>
</protein>
<name>A0A815WBK4_9BILA</name>
<organism evidence="2 3">
    <name type="scientific">Adineta steineri</name>
    <dbReference type="NCBI Taxonomy" id="433720"/>
    <lineage>
        <taxon>Eukaryota</taxon>
        <taxon>Metazoa</taxon>
        <taxon>Spiralia</taxon>
        <taxon>Gnathifera</taxon>
        <taxon>Rotifera</taxon>
        <taxon>Eurotatoria</taxon>
        <taxon>Bdelloidea</taxon>
        <taxon>Adinetida</taxon>
        <taxon>Adinetidae</taxon>
        <taxon>Adineta</taxon>
    </lineage>
</organism>
<evidence type="ECO:0000313" key="2">
    <source>
        <dbReference type="EMBL" id="CAF1543223.1"/>
    </source>
</evidence>
<gene>
    <name evidence="2" type="ORF">JYZ213_LOCUS45840</name>
</gene>
<dbReference type="AlphaFoldDB" id="A0A815WBK4"/>